<evidence type="ECO:0000256" key="7">
    <source>
        <dbReference type="SAM" id="Phobius"/>
    </source>
</evidence>
<dbReference type="EMBL" id="CP066802">
    <property type="protein sequence ID" value="QQM67217.1"/>
    <property type="molecule type" value="Genomic_DNA"/>
</dbReference>
<evidence type="ECO:0000256" key="6">
    <source>
        <dbReference type="ARBA" id="ARBA00023136"/>
    </source>
</evidence>
<keyword evidence="9" id="KW-1185">Reference proteome</keyword>
<feature type="transmembrane region" description="Helical" evidence="7">
    <location>
        <begin position="102"/>
        <end position="120"/>
    </location>
</feature>
<feature type="transmembrane region" description="Helical" evidence="7">
    <location>
        <begin position="257"/>
        <end position="279"/>
    </location>
</feature>
<evidence type="ECO:0000313" key="8">
    <source>
        <dbReference type="EMBL" id="QQM67217.1"/>
    </source>
</evidence>
<dbReference type="KEGG" id="awe:JG540_09455"/>
<feature type="transmembrane region" description="Helical" evidence="7">
    <location>
        <begin position="438"/>
        <end position="459"/>
    </location>
</feature>
<dbReference type="GO" id="GO:0005886">
    <property type="term" value="C:plasma membrane"/>
    <property type="evidence" value="ECO:0007669"/>
    <property type="project" value="UniProtKB-SubCell"/>
</dbReference>
<dbReference type="GO" id="GO:0022857">
    <property type="term" value="F:transmembrane transporter activity"/>
    <property type="evidence" value="ECO:0007669"/>
    <property type="project" value="InterPro"/>
</dbReference>
<feature type="transmembrane region" description="Helical" evidence="7">
    <location>
        <begin position="32"/>
        <end position="52"/>
    </location>
</feature>
<feature type="transmembrane region" description="Helical" evidence="7">
    <location>
        <begin position="395"/>
        <end position="417"/>
    </location>
</feature>
<dbReference type="Proteomes" id="UP000595895">
    <property type="component" value="Chromosome"/>
</dbReference>
<protein>
    <submittedName>
        <fullName evidence="8">Amino acid permease</fullName>
    </submittedName>
</protein>
<feature type="transmembrane region" description="Helical" evidence="7">
    <location>
        <begin position="176"/>
        <end position="198"/>
    </location>
</feature>
<keyword evidence="4 7" id="KW-0812">Transmembrane</keyword>
<feature type="transmembrane region" description="Helical" evidence="7">
    <location>
        <begin position="364"/>
        <end position="383"/>
    </location>
</feature>
<feature type="transmembrane region" description="Helical" evidence="7">
    <location>
        <begin position="313"/>
        <end position="332"/>
    </location>
</feature>
<evidence type="ECO:0000256" key="4">
    <source>
        <dbReference type="ARBA" id="ARBA00022692"/>
    </source>
</evidence>
<feature type="transmembrane region" description="Helical" evidence="7">
    <location>
        <begin position="58"/>
        <end position="81"/>
    </location>
</feature>
<evidence type="ECO:0000313" key="9">
    <source>
        <dbReference type="Proteomes" id="UP000595895"/>
    </source>
</evidence>
<evidence type="ECO:0000256" key="1">
    <source>
        <dbReference type="ARBA" id="ARBA00004651"/>
    </source>
</evidence>
<reference evidence="8 9" key="1">
    <citation type="submission" date="2020-12" db="EMBL/GenBank/DDBJ databases">
        <authorList>
            <person name="Zhou J."/>
        </authorList>
    </citation>
    <scope>NUCLEOTIDE SEQUENCE [LARGE SCALE GENOMIC DNA]</scope>
    <source>
        <strain evidence="8 9">CCUG 61299</strain>
    </source>
</reference>
<dbReference type="PANTHER" id="PTHR42770:SF15">
    <property type="entry name" value="GLUTAMATE_GAMMA-AMINOBUTYRATE ANTIPORTER-RELATED"/>
    <property type="match status" value="1"/>
</dbReference>
<evidence type="ECO:0000256" key="3">
    <source>
        <dbReference type="ARBA" id="ARBA00022475"/>
    </source>
</evidence>
<sequence>MTIQTAAHKAPVHTVGTDHTPASPRALAWQHLALMSFAVVWGFSNVVTNFANQGLSVIFSWIIIMAAYFLPYTLMVGEMGAGFPEARSGVAAWIRSTLGSGWAYLCGWTYWVVHIPYLAYKPLSLLVAADWATQGAGGTLARYPVWGVQLAALLVLLGFIWLATRGIRPVKVLGTAAGAASFLMGLLYILLMLAAPALRSAQVATPRMTSLSTYLPHLDLSYFTSIALLVVAVGGAEKLSPYAASMRDSRRGFPQGLIAMAMLVAFSAVLGSLAMGMMFDVNHMDAKTLADFKTNGQYLAFQKLGQYYGVGNAFMVAQATANLVVHAAILLISIDAPLRMMLAEADERHVPQALRRLNEHGAPVNGYLLTAALVAPLLLLPVLGVDSLTELFTDLLDLNAVVMPMRYLFVFVAFIAMRRLVRRPALGPDTRLVRSDRLAVAMGAWCFVFTVLACLLGMIPVNVPFGTASWWGKLALNLVTPLALVSLGLIMPLIAERQLGLPRR</sequence>
<keyword evidence="3" id="KW-1003">Cell membrane</keyword>
<feature type="transmembrane region" description="Helical" evidence="7">
    <location>
        <begin position="474"/>
        <end position="495"/>
    </location>
</feature>
<keyword evidence="5 7" id="KW-1133">Transmembrane helix</keyword>
<organism evidence="8 9">
    <name type="scientific">Actinomyces weissii</name>
    <dbReference type="NCBI Taxonomy" id="675090"/>
    <lineage>
        <taxon>Bacteria</taxon>
        <taxon>Bacillati</taxon>
        <taxon>Actinomycetota</taxon>
        <taxon>Actinomycetes</taxon>
        <taxon>Actinomycetales</taxon>
        <taxon>Actinomycetaceae</taxon>
        <taxon>Actinomyces</taxon>
    </lineage>
</organism>
<dbReference type="PANTHER" id="PTHR42770">
    <property type="entry name" value="AMINO ACID TRANSPORTER-RELATED"/>
    <property type="match status" value="1"/>
</dbReference>
<dbReference type="Pfam" id="PF13520">
    <property type="entry name" value="AA_permease_2"/>
    <property type="match status" value="1"/>
</dbReference>
<keyword evidence="6 7" id="KW-0472">Membrane</keyword>
<feature type="transmembrane region" description="Helical" evidence="7">
    <location>
        <begin position="140"/>
        <end position="164"/>
    </location>
</feature>
<comment type="subcellular location">
    <subcellularLocation>
        <location evidence="1">Cell membrane</location>
        <topology evidence="1">Multi-pass membrane protein</topology>
    </subcellularLocation>
</comment>
<name>A0A7T7MA91_9ACTO</name>
<dbReference type="InterPro" id="IPR050367">
    <property type="entry name" value="APC_superfamily"/>
</dbReference>
<gene>
    <name evidence="8" type="ORF">JG540_09455</name>
</gene>
<dbReference type="AlphaFoldDB" id="A0A7T7MA91"/>
<evidence type="ECO:0000256" key="5">
    <source>
        <dbReference type="ARBA" id="ARBA00022989"/>
    </source>
</evidence>
<dbReference type="PIRSF" id="PIRSF006060">
    <property type="entry name" value="AA_transporter"/>
    <property type="match status" value="1"/>
</dbReference>
<dbReference type="InterPro" id="IPR002293">
    <property type="entry name" value="AA/rel_permease1"/>
</dbReference>
<keyword evidence="2" id="KW-0813">Transport</keyword>
<dbReference type="Gene3D" id="1.20.1740.10">
    <property type="entry name" value="Amino acid/polyamine transporter I"/>
    <property type="match status" value="1"/>
</dbReference>
<feature type="transmembrane region" description="Helical" evidence="7">
    <location>
        <begin position="218"/>
        <end position="236"/>
    </location>
</feature>
<evidence type="ECO:0000256" key="2">
    <source>
        <dbReference type="ARBA" id="ARBA00022448"/>
    </source>
</evidence>
<proteinExistence type="predicted"/>
<accession>A0A7T7MA91</accession>
<dbReference type="RefSeq" id="WP_200275604.1">
    <property type="nucleotide sequence ID" value="NZ_CP066802.1"/>
</dbReference>